<sequence>MYTQQAAARNDLLQAQSQLHHVASQQQSKAEWISFEDEFTGHDQRVEGFEAVSTVMTNFYKKLLGEKDHHRTQVDTQSNIVFGGDCLHIQQECLNITGFTEGQLPFRYLGMPITASRLIKGECSMLAEKSQQKSKYGPPDISHMLGDWCWSILTIWYAQVFILPQDVVNQGGNENYQKTLYIAWEKLCAPKKQGRLGIKNLQNWNMACIAELVWAIA</sequence>
<dbReference type="OrthoDB" id="1751077at2759"/>
<comment type="caution">
    <text evidence="1">The sequence shown here is derived from an EMBL/GenBank/DDBJ whole genome shotgun (WGS) entry which is preliminary data.</text>
</comment>
<organism evidence="1 2">
    <name type="scientific">Carnegiea gigantea</name>
    <dbReference type="NCBI Taxonomy" id="171969"/>
    <lineage>
        <taxon>Eukaryota</taxon>
        <taxon>Viridiplantae</taxon>
        <taxon>Streptophyta</taxon>
        <taxon>Embryophyta</taxon>
        <taxon>Tracheophyta</taxon>
        <taxon>Spermatophyta</taxon>
        <taxon>Magnoliopsida</taxon>
        <taxon>eudicotyledons</taxon>
        <taxon>Gunneridae</taxon>
        <taxon>Pentapetalae</taxon>
        <taxon>Caryophyllales</taxon>
        <taxon>Cactineae</taxon>
        <taxon>Cactaceae</taxon>
        <taxon>Cactoideae</taxon>
        <taxon>Echinocereeae</taxon>
        <taxon>Carnegiea</taxon>
    </lineage>
</organism>
<proteinExistence type="predicted"/>
<accession>A0A9Q1GRA8</accession>
<evidence type="ECO:0000313" key="2">
    <source>
        <dbReference type="Proteomes" id="UP001153076"/>
    </source>
</evidence>
<reference evidence="1" key="1">
    <citation type="submission" date="2022-04" db="EMBL/GenBank/DDBJ databases">
        <title>Carnegiea gigantea Genome sequencing and assembly v2.</title>
        <authorList>
            <person name="Copetti D."/>
            <person name="Sanderson M.J."/>
            <person name="Burquez A."/>
            <person name="Wojciechowski M.F."/>
        </authorList>
    </citation>
    <scope>NUCLEOTIDE SEQUENCE</scope>
    <source>
        <strain evidence="1">SGP5-SGP5p</strain>
        <tissue evidence="1">Aerial part</tissue>
    </source>
</reference>
<protein>
    <submittedName>
        <fullName evidence="1">Uncharacterized protein</fullName>
    </submittedName>
</protein>
<gene>
    <name evidence="1" type="ORF">Cgig2_001060</name>
</gene>
<dbReference type="PANTHER" id="PTHR33116:SF80">
    <property type="entry name" value="REVERSE TRANSCRIPTASE ZINC-BINDING DOMAIN-CONTAINING PROTEIN"/>
    <property type="match status" value="1"/>
</dbReference>
<keyword evidence="2" id="KW-1185">Reference proteome</keyword>
<name>A0A9Q1GRA8_9CARY</name>
<dbReference type="EMBL" id="JAKOGI010001472">
    <property type="protein sequence ID" value="KAJ8425471.1"/>
    <property type="molecule type" value="Genomic_DNA"/>
</dbReference>
<evidence type="ECO:0000313" key="1">
    <source>
        <dbReference type="EMBL" id="KAJ8425471.1"/>
    </source>
</evidence>
<dbReference type="AlphaFoldDB" id="A0A9Q1GRA8"/>
<dbReference type="PANTHER" id="PTHR33116">
    <property type="entry name" value="REVERSE TRANSCRIPTASE ZINC-BINDING DOMAIN-CONTAINING PROTEIN-RELATED-RELATED"/>
    <property type="match status" value="1"/>
</dbReference>
<dbReference type="Proteomes" id="UP001153076">
    <property type="component" value="Unassembled WGS sequence"/>
</dbReference>